<feature type="signal peptide" evidence="1">
    <location>
        <begin position="1"/>
        <end position="20"/>
    </location>
</feature>
<reference evidence="2" key="1">
    <citation type="submission" date="2021-08" db="EMBL/GenBank/DDBJ databases">
        <authorList>
            <person name="Stevens D.C."/>
        </authorList>
    </citation>
    <scope>NUCLEOTIDE SEQUENCE</scope>
    <source>
        <strain evidence="2">DSM 53165</strain>
    </source>
</reference>
<dbReference type="EMBL" id="JAIRAU010000008">
    <property type="protein sequence ID" value="MBZ5709635.1"/>
    <property type="molecule type" value="Genomic_DNA"/>
</dbReference>
<feature type="chain" id="PRO_5045914921" description="Lipoprotein" evidence="1">
    <location>
        <begin position="21"/>
        <end position="166"/>
    </location>
</feature>
<dbReference type="PROSITE" id="PS51257">
    <property type="entry name" value="PROKAR_LIPOPROTEIN"/>
    <property type="match status" value="1"/>
</dbReference>
<organism evidence="2 3">
    <name type="scientific">Nannocystis pusilla</name>
    <dbReference type="NCBI Taxonomy" id="889268"/>
    <lineage>
        <taxon>Bacteria</taxon>
        <taxon>Pseudomonadati</taxon>
        <taxon>Myxococcota</taxon>
        <taxon>Polyangia</taxon>
        <taxon>Nannocystales</taxon>
        <taxon>Nannocystaceae</taxon>
        <taxon>Nannocystis</taxon>
    </lineage>
</organism>
<dbReference type="Proteomes" id="UP001139031">
    <property type="component" value="Unassembled WGS sequence"/>
</dbReference>
<evidence type="ECO:0000313" key="3">
    <source>
        <dbReference type="Proteomes" id="UP001139031"/>
    </source>
</evidence>
<protein>
    <recommendedName>
        <fullName evidence="4">Lipoprotein</fullName>
    </recommendedName>
</protein>
<keyword evidence="1" id="KW-0732">Signal</keyword>
<accession>A0ABS7TN29</accession>
<evidence type="ECO:0000256" key="1">
    <source>
        <dbReference type="SAM" id="SignalP"/>
    </source>
</evidence>
<evidence type="ECO:0008006" key="4">
    <source>
        <dbReference type="Google" id="ProtNLM"/>
    </source>
</evidence>
<sequence>MKSLALLTALVGAFGTVACAGKIPPEQRARLAVVRSVRFGPDSGAPSQVRNDCRLGEELLEELADETRRYITIRLVGDHSGVPGRVLAMRFTRVEGVGSNESGASSITLIGRLLEDGEVIGAFTAQRSSEQSGDTCEVLGRIVDVLADDVAGWLRNPTPDAILGGL</sequence>
<dbReference type="RefSeq" id="WP_224191410.1">
    <property type="nucleotide sequence ID" value="NZ_JAIRAU010000008.1"/>
</dbReference>
<proteinExistence type="predicted"/>
<comment type="caution">
    <text evidence="2">The sequence shown here is derived from an EMBL/GenBank/DDBJ whole genome shotgun (WGS) entry which is preliminary data.</text>
</comment>
<gene>
    <name evidence="2" type="ORF">K7C98_10210</name>
</gene>
<evidence type="ECO:0000313" key="2">
    <source>
        <dbReference type="EMBL" id="MBZ5709635.1"/>
    </source>
</evidence>
<keyword evidence="3" id="KW-1185">Reference proteome</keyword>
<name>A0ABS7TN29_9BACT</name>